<dbReference type="OrthoDB" id="2495455at2"/>
<dbReference type="PANTHER" id="PTHR43649:SF12">
    <property type="entry name" value="DIACETYLCHITOBIOSE BINDING PROTEIN DASA"/>
    <property type="match status" value="1"/>
</dbReference>
<keyword evidence="2" id="KW-0732">Signal</keyword>
<accession>A0A255IV86</accession>
<feature type="chain" id="PRO_5038223334" evidence="2">
    <location>
        <begin position="23"/>
        <end position="546"/>
    </location>
</feature>
<keyword evidence="6" id="KW-1185">Reference proteome</keyword>
<reference evidence="5 6" key="1">
    <citation type="journal article" date="2017" name="Genome Announc.">
        <title>Draft Genome Sequence of a Sporulating and Motile Strain of Lachnotalea glycerini Isolated from Water in Quebec City, Canada.</title>
        <authorList>
            <person name="Maheux A.F."/>
            <person name="Boudreau D.K."/>
            <person name="Berube E."/>
            <person name="Boissinot M."/>
            <person name="Raymond F."/>
            <person name="Brodeur S."/>
            <person name="Corbeil J."/>
            <person name="Isabel S."/>
            <person name="Omar R.F."/>
            <person name="Bergeron M.G."/>
        </authorList>
    </citation>
    <scope>NUCLEOTIDE SEQUENCE [LARGE SCALE GENOMIC DNA]</scope>
    <source>
        <strain evidence="5 6">CCRI-19302</strain>
    </source>
</reference>
<reference evidence="5" key="3">
    <citation type="submission" date="2018-07" db="EMBL/GenBank/DDBJ databases">
        <authorList>
            <person name="Quirk P.G."/>
            <person name="Krulwich T.A."/>
        </authorList>
    </citation>
    <scope>NUCLEOTIDE SEQUENCE</scope>
    <source>
        <strain evidence="5">CCRI-19302</strain>
    </source>
</reference>
<dbReference type="Pfam" id="PF12010">
    <property type="entry name" value="DUF3502"/>
    <property type="match status" value="1"/>
</dbReference>
<dbReference type="Gene3D" id="3.40.190.10">
    <property type="entry name" value="Periplasmic binding protein-like II"/>
    <property type="match status" value="2"/>
</dbReference>
<dbReference type="PROSITE" id="PS51257">
    <property type="entry name" value="PROKAR_LIPOPROTEIN"/>
    <property type="match status" value="1"/>
</dbReference>
<organism evidence="5 6">
    <name type="scientific">Lachnotalea glycerini</name>
    <dbReference type="NCBI Taxonomy" id="1763509"/>
    <lineage>
        <taxon>Bacteria</taxon>
        <taxon>Bacillati</taxon>
        <taxon>Bacillota</taxon>
        <taxon>Clostridia</taxon>
        <taxon>Lachnospirales</taxon>
        <taxon>Lachnospiraceae</taxon>
        <taxon>Lachnotalea</taxon>
    </lineage>
</organism>
<evidence type="ECO:0000313" key="6">
    <source>
        <dbReference type="Proteomes" id="UP000216411"/>
    </source>
</evidence>
<evidence type="ECO:0000313" key="4">
    <source>
        <dbReference type="EMBL" id="PXV87760.1"/>
    </source>
</evidence>
<sequence>MKRKKKMKATLSLIIVMAMLLAGCSKSESSSTKDTDNSSTSETSNQEASDAESEDMTTINIRVMNPVTNIDKVLDVYYEKVKDDPVLSKIKVNISYVEGADYADKLTLAVTAQEDYDLMFVGSWQGLSDKINDGVFKDLSSYFNNDAYPGLKAAFSEDYLEANSFNDKINAIPLAESYEDLKGIVYREDLREKYNLPEITDYDTLKQYFEGISSHLDEEGLTSVWNVTGSQGMTEFQNPNLSNRRSNIYMYNSGAKFYVALNSDSTKVLDAAVVGDDASHFTSFPDGYNKDYIGEWYESLNDWTKYINSDAVSNSDDTSFDTGLCAATLGTATEWMTHTKNIKNAVSDAKLGFFIMDDQQRNFTPQATISNEQAWNFLCVPTWSEKTDAVMAFLDWMWLSKENHDLFQYGIEGEDWESIGDNAYRTLDAESYVMPGYSFTWNPSYIRYDEEVVSDETANKVYDYMYNQDSYTLSPLAGFNFDSSSVESEVATISAYTSDYKFEWAAYGTDTASKIKEYHDACENAGLDKIRAELISQIQTFLDSKK</sequence>
<dbReference type="RefSeq" id="WP_094376099.1">
    <property type="nucleotide sequence ID" value="NZ_NOKA02000006.1"/>
</dbReference>
<dbReference type="SUPFAM" id="SSF53850">
    <property type="entry name" value="Periplasmic binding protein-like II"/>
    <property type="match status" value="1"/>
</dbReference>
<evidence type="ECO:0000256" key="2">
    <source>
        <dbReference type="SAM" id="SignalP"/>
    </source>
</evidence>
<proteinExistence type="predicted"/>
<evidence type="ECO:0000313" key="7">
    <source>
        <dbReference type="Proteomes" id="UP000247523"/>
    </source>
</evidence>
<feature type="signal peptide" evidence="2">
    <location>
        <begin position="1"/>
        <end position="22"/>
    </location>
</feature>
<dbReference type="InterPro" id="IPR022627">
    <property type="entry name" value="DUF3502"/>
</dbReference>
<comment type="caution">
    <text evidence="5">The sequence shown here is derived from an EMBL/GenBank/DDBJ whole genome shotgun (WGS) entry which is preliminary data.</text>
</comment>
<feature type="domain" description="DUF3502" evidence="3">
    <location>
        <begin position="475"/>
        <end position="542"/>
    </location>
</feature>
<reference evidence="4 7" key="2">
    <citation type="submission" date="2018-05" db="EMBL/GenBank/DDBJ databases">
        <title>Genomic Encyclopedia of Type Strains, Phase IV (KMG-IV): sequencing the most valuable type-strain genomes for metagenomic binning, comparative biology and taxonomic classification.</title>
        <authorList>
            <person name="Goeker M."/>
        </authorList>
    </citation>
    <scope>NUCLEOTIDE SEQUENCE [LARGE SCALE GENOMIC DNA]</scope>
    <source>
        <strain evidence="4 7">DSM 28816</strain>
    </source>
</reference>
<feature type="region of interest" description="Disordered" evidence="1">
    <location>
        <begin position="27"/>
        <end position="55"/>
    </location>
</feature>
<name>A0A255IV86_9FIRM</name>
<evidence type="ECO:0000256" key="1">
    <source>
        <dbReference type="SAM" id="MobiDB-lite"/>
    </source>
</evidence>
<protein>
    <submittedName>
        <fullName evidence="5">Extracellular solute-binding protein</fullName>
    </submittedName>
    <submittedName>
        <fullName evidence="4">Putative aldouronate transport system substrate-binding protein</fullName>
    </submittedName>
</protein>
<dbReference type="EMBL" id="QICS01000009">
    <property type="protein sequence ID" value="PXV87760.1"/>
    <property type="molecule type" value="Genomic_DNA"/>
</dbReference>
<evidence type="ECO:0000259" key="3">
    <source>
        <dbReference type="Pfam" id="PF12010"/>
    </source>
</evidence>
<dbReference type="InterPro" id="IPR050490">
    <property type="entry name" value="Bact_solute-bd_prot1"/>
</dbReference>
<dbReference type="Proteomes" id="UP000247523">
    <property type="component" value="Unassembled WGS sequence"/>
</dbReference>
<dbReference type="EMBL" id="NOKA02000006">
    <property type="protein sequence ID" value="RDY32074.1"/>
    <property type="molecule type" value="Genomic_DNA"/>
</dbReference>
<dbReference type="AlphaFoldDB" id="A0A255IV86"/>
<evidence type="ECO:0000313" key="5">
    <source>
        <dbReference type="EMBL" id="RDY32074.1"/>
    </source>
</evidence>
<dbReference type="PANTHER" id="PTHR43649">
    <property type="entry name" value="ARABINOSE-BINDING PROTEIN-RELATED"/>
    <property type="match status" value="1"/>
</dbReference>
<dbReference type="Proteomes" id="UP000216411">
    <property type="component" value="Unassembled WGS sequence"/>
</dbReference>
<gene>
    <name evidence="4" type="ORF">C8E03_10950</name>
    <name evidence="5" type="ORF">CG710_006280</name>
</gene>